<protein>
    <submittedName>
        <fullName evidence="1">Uncharacterized protein</fullName>
    </submittedName>
</protein>
<reference evidence="2" key="2">
    <citation type="journal article" date="2018" name="Mol. Plant Microbe Interact.">
        <title>Genome sequence resources for the wheat stripe rust pathogen (Puccinia striiformis f. sp. tritici) and the barley stripe rust pathogen (Puccinia striiformis f. sp. hordei).</title>
        <authorList>
            <person name="Xia C."/>
            <person name="Wang M."/>
            <person name="Yin C."/>
            <person name="Cornejo O.E."/>
            <person name="Hulbert S.H."/>
            <person name="Chen X."/>
        </authorList>
    </citation>
    <scope>NUCLEOTIDE SEQUENCE [LARGE SCALE GENOMIC DNA]</scope>
    <source>
        <strain evidence="2">93-210</strain>
    </source>
</reference>
<evidence type="ECO:0000313" key="2">
    <source>
        <dbReference type="Proteomes" id="UP001060170"/>
    </source>
</evidence>
<dbReference type="EMBL" id="CM045874">
    <property type="protein sequence ID" value="KAI7945119.1"/>
    <property type="molecule type" value="Genomic_DNA"/>
</dbReference>
<accession>A0ACC0E5I5</accession>
<reference evidence="1 2" key="3">
    <citation type="journal article" date="2022" name="Microbiol. Spectr.">
        <title>Folding features and dynamics of 3D genome architecture in plant fungal pathogens.</title>
        <authorList>
            <person name="Xia C."/>
        </authorList>
    </citation>
    <scope>NUCLEOTIDE SEQUENCE [LARGE SCALE GENOMIC DNA]</scope>
    <source>
        <strain evidence="1 2">93-210</strain>
    </source>
</reference>
<sequence length="166" mass="18717">MCAGTNPLHFSNILLSLPPLHQFRLEVSKLTLPLTPPLSPPSDHTGLKLNLINLTVPILFPELIKPINTHPPRWSRSLELKRRSFWLSILQEQSILIFSLRQLGGNVHSADQSGLFSIVLSSQSYNERIKDESISAQSGKVHHLAATDQKGPKFKNQCRLSQDFFF</sequence>
<proteinExistence type="predicted"/>
<evidence type="ECO:0000313" key="1">
    <source>
        <dbReference type="EMBL" id="KAI7945119.1"/>
    </source>
</evidence>
<reference evidence="2" key="1">
    <citation type="journal article" date="2018" name="BMC Genomics">
        <title>Genomic insights into host adaptation between the wheat stripe rust pathogen (Puccinia striiformis f. sp. tritici) and the barley stripe rust pathogen (Puccinia striiformis f. sp. hordei).</title>
        <authorList>
            <person name="Xia C."/>
            <person name="Wang M."/>
            <person name="Yin C."/>
            <person name="Cornejo O.E."/>
            <person name="Hulbert S.H."/>
            <person name="Chen X."/>
        </authorList>
    </citation>
    <scope>NUCLEOTIDE SEQUENCE [LARGE SCALE GENOMIC DNA]</scope>
    <source>
        <strain evidence="2">93-210</strain>
    </source>
</reference>
<organism evidence="1 2">
    <name type="scientific">Puccinia striiformis f. sp. tritici</name>
    <dbReference type="NCBI Taxonomy" id="168172"/>
    <lineage>
        <taxon>Eukaryota</taxon>
        <taxon>Fungi</taxon>
        <taxon>Dikarya</taxon>
        <taxon>Basidiomycota</taxon>
        <taxon>Pucciniomycotina</taxon>
        <taxon>Pucciniomycetes</taxon>
        <taxon>Pucciniales</taxon>
        <taxon>Pucciniaceae</taxon>
        <taxon>Puccinia</taxon>
    </lineage>
</organism>
<dbReference type="Proteomes" id="UP001060170">
    <property type="component" value="Chromosome 10"/>
</dbReference>
<name>A0ACC0E5I5_9BASI</name>
<keyword evidence="2" id="KW-1185">Reference proteome</keyword>
<gene>
    <name evidence="1" type="ORF">MJO28_010814</name>
</gene>
<comment type="caution">
    <text evidence="1">The sequence shown here is derived from an EMBL/GenBank/DDBJ whole genome shotgun (WGS) entry which is preliminary data.</text>
</comment>